<dbReference type="AlphaFoldDB" id="A0A7Y7M7G0"/>
<dbReference type="Pfam" id="PF03692">
    <property type="entry name" value="CxxCxxCC"/>
    <property type="match status" value="1"/>
</dbReference>
<evidence type="ECO:0000313" key="2">
    <source>
        <dbReference type="Proteomes" id="UP000534870"/>
    </source>
</evidence>
<name>A0A7Y7M7G0_9PROT</name>
<gene>
    <name evidence="1" type="ORF">HUK84_18300</name>
</gene>
<evidence type="ECO:0000313" key="1">
    <source>
        <dbReference type="EMBL" id="NVN13057.1"/>
    </source>
</evidence>
<dbReference type="Proteomes" id="UP000534870">
    <property type="component" value="Unassembled WGS sequence"/>
</dbReference>
<protein>
    <submittedName>
        <fullName evidence="1">YkgJ family cysteine cluster protein</fullName>
    </submittedName>
</protein>
<proteinExistence type="predicted"/>
<sequence length="234" mass="25655">MSDDRALSRPASPLAHMRDRMAEADAAFRAGLDTAATEADILRLARNLLGLCDEVAETLRHLAPVKALACRAGCDTCCHSLIQVNPVFAILAMAEARRTFSADQFEILRDRLVSGSSFCPFLFDGACAIYQSRPMVCRGYYSFDLALCRQGDYCEKDLGYQGDGAHAAHQLMIFLFALEKRLESIEESLGLDSGPVFLHAAARVLLEGPDAARRWRTGERVFPGALLDAARDNP</sequence>
<reference evidence="1 2" key="1">
    <citation type="submission" date="2020-06" db="EMBL/GenBank/DDBJ databases">
        <title>Description of novel acetic acid bacteria.</title>
        <authorList>
            <person name="Sombolestani A."/>
        </authorList>
    </citation>
    <scope>NUCLEOTIDE SEQUENCE [LARGE SCALE GENOMIC DNA]</scope>
    <source>
        <strain evidence="1 2">LMG 31431</strain>
    </source>
</reference>
<comment type="caution">
    <text evidence="1">The sequence shown here is derived from an EMBL/GenBank/DDBJ whole genome shotgun (WGS) entry which is preliminary data.</text>
</comment>
<dbReference type="InterPro" id="IPR005358">
    <property type="entry name" value="Puta_zinc/iron-chelating_dom"/>
</dbReference>
<organism evidence="1 2">
    <name type="scientific">Nguyenibacter vanlangensis</name>
    <dbReference type="NCBI Taxonomy" id="1216886"/>
    <lineage>
        <taxon>Bacteria</taxon>
        <taxon>Pseudomonadati</taxon>
        <taxon>Pseudomonadota</taxon>
        <taxon>Alphaproteobacteria</taxon>
        <taxon>Acetobacterales</taxon>
        <taxon>Acetobacteraceae</taxon>
        <taxon>Nguyenibacter</taxon>
    </lineage>
</organism>
<dbReference type="RefSeq" id="WP_176641509.1">
    <property type="nucleotide sequence ID" value="NZ_JABXXP010000711.1"/>
</dbReference>
<dbReference type="EMBL" id="JABXXP010000711">
    <property type="protein sequence ID" value="NVN13057.1"/>
    <property type="molecule type" value="Genomic_DNA"/>
</dbReference>
<accession>A0A7Y7M7G0</accession>